<keyword evidence="11" id="KW-0732">Signal</keyword>
<evidence type="ECO:0000256" key="1">
    <source>
        <dbReference type="ARBA" id="ARBA00004571"/>
    </source>
</evidence>
<feature type="region of interest" description="Disordered" evidence="10">
    <location>
        <begin position="149"/>
        <end position="168"/>
    </location>
</feature>
<accession>A0A5B7TUB5</accession>
<evidence type="ECO:0000313" key="15">
    <source>
        <dbReference type="Proteomes" id="UP000306229"/>
    </source>
</evidence>
<evidence type="ECO:0000256" key="10">
    <source>
        <dbReference type="SAM" id="MobiDB-lite"/>
    </source>
</evidence>
<evidence type="ECO:0000313" key="14">
    <source>
        <dbReference type="EMBL" id="QCX38716.1"/>
    </source>
</evidence>
<dbReference type="OrthoDB" id="9768177at2"/>
<keyword evidence="3 8" id="KW-1134">Transmembrane beta strand</keyword>
<dbReference type="PROSITE" id="PS52016">
    <property type="entry name" value="TONB_DEPENDENT_REC_3"/>
    <property type="match status" value="1"/>
</dbReference>
<reference evidence="14 15" key="1">
    <citation type="submission" date="2019-05" db="EMBL/GenBank/DDBJ databases">
        <title>Algicella ahnfeltiae gen. nov., sp. nov., a novel marine bacterium of the family Flavobacteriaceae isolated from a red alga.</title>
        <authorList>
            <person name="Nedashkovskaya O.I."/>
            <person name="Kukhlevskiy A.D."/>
            <person name="Kim S.-G."/>
            <person name="Zhukova N.V."/>
            <person name="Mikhailov V.V."/>
        </authorList>
    </citation>
    <scope>NUCLEOTIDE SEQUENCE [LARGE SCALE GENOMIC DNA]</scope>
    <source>
        <strain evidence="14 15">10Alg115</strain>
    </source>
</reference>
<dbReference type="EMBL" id="CP040749">
    <property type="protein sequence ID" value="QCX38716.1"/>
    <property type="molecule type" value="Genomic_DNA"/>
</dbReference>
<comment type="similarity">
    <text evidence="8 9">Belongs to the TonB-dependent receptor family.</text>
</comment>
<evidence type="ECO:0000256" key="11">
    <source>
        <dbReference type="SAM" id="SignalP"/>
    </source>
</evidence>
<dbReference type="NCBIfam" id="TIGR04057">
    <property type="entry name" value="SusC_RagA_signa"/>
    <property type="match status" value="1"/>
</dbReference>
<organism evidence="14 15">
    <name type="scientific">Aureibaculum algae</name>
    <dbReference type="NCBI Taxonomy" id="2584122"/>
    <lineage>
        <taxon>Bacteria</taxon>
        <taxon>Pseudomonadati</taxon>
        <taxon>Bacteroidota</taxon>
        <taxon>Flavobacteriia</taxon>
        <taxon>Flavobacteriales</taxon>
        <taxon>Flavobacteriaceae</taxon>
        <taxon>Aureibaculum</taxon>
    </lineage>
</organism>
<evidence type="ECO:0000256" key="5">
    <source>
        <dbReference type="ARBA" id="ARBA00023077"/>
    </source>
</evidence>
<evidence type="ECO:0000256" key="4">
    <source>
        <dbReference type="ARBA" id="ARBA00022692"/>
    </source>
</evidence>
<evidence type="ECO:0000259" key="13">
    <source>
        <dbReference type="Pfam" id="PF07715"/>
    </source>
</evidence>
<evidence type="ECO:0000256" key="8">
    <source>
        <dbReference type="PROSITE-ProRule" id="PRU01360"/>
    </source>
</evidence>
<evidence type="ECO:0000256" key="2">
    <source>
        <dbReference type="ARBA" id="ARBA00022448"/>
    </source>
</evidence>
<dbReference type="InterPro" id="IPR036942">
    <property type="entry name" value="Beta-barrel_TonB_sf"/>
</dbReference>
<dbReference type="Gene3D" id="2.40.170.20">
    <property type="entry name" value="TonB-dependent receptor, beta-barrel domain"/>
    <property type="match status" value="1"/>
</dbReference>
<keyword evidence="2 8" id="KW-0813">Transport</keyword>
<evidence type="ECO:0000256" key="7">
    <source>
        <dbReference type="ARBA" id="ARBA00023237"/>
    </source>
</evidence>
<dbReference type="Proteomes" id="UP000306229">
    <property type="component" value="Chromosome"/>
</dbReference>
<feature type="signal peptide" evidence="11">
    <location>
        <begin position="1"/>
        <end position="22"/>
    </location>
</feature>
<dbReference type="RefSeq" id="WP_138949608.1">
    <property type="nucleotide sequence ID" value="NZ_CP040749.1"/>
</dbReference>
<dbReference type="InterPro" id="IPR012910">
    <property type="entry name" value="Plug_dom"/>
</dbReference>
<dbReference type="GO" id="GO:0009279">
    <property type="term" value="C:cell outer membrane"/>
    <property type="evidence" value="ECO:0007669"/>
    <property type="project" value="UniProtKB-SubCell"/>
</dbReference>
<evidence type="ECO:0000256" key="9">
    <source>
        <dbReference type="RuleBase" id="RU003357"/>
    </source>
</evidence>
<feature type="domain" description="TonB-dependent receptor-like beta-barrel" evidence="12">
    <location>
        <begin position="392"/>
        <end position="765"/>
    </location>
</feature>
<keyword evidence="6 8" id="KW-0472">Membrane</keyword>
<dbReference type="Pfam" id="PF07715">
    <property type="entry name" value="Plug"/>
    <property type="match status" value="1"/>
</dbReference>
<dbReference type="InterPro" id="IPR037066">
    <property type="entry name" value="Plug_dom_sf"/>
</dbReference>
<gene>
    <name evidence="14" type="ORF">FF125_09825</name>
</gene>
<dbReference type="InterPro" id="IPR039426">
    <property type="entry name" value="TonB-dep_rcpt-like"/>
</dbReference>
<dbReference type="SUPFAM" id="SSF49464">
    <property type="entry name" value="Carboxypeptidase regulatory domain-like"/>
    <property type="match status" value="1"/>
</dbReference>
<sequence length="1003" mass="110363">MNQKFRYLFMLVALLFLQGAIAQTITGKVTDESGVALPGANVIEEGTTNGTTTDFDGNYSIEVSEGATLQFSMIGYSEKSVVVGGQTTINVSLAEGTQLDEVVVTALGIKRAEKTLAYAQQTVGGEELTSSRDVNFVNSISGKAAGVEIRKSSSGPGGSTKIQIRGSKSLSGDSSPLFVIDGIPMVNNRGSQPGVWDGVDQGDGLSQLNPDDIESMSILKGANAAILYGSQGANGVVVITTKSGKAGTMVVKVNSGITFESIIALPELQYRYGSEGGTKESWSTTKGDYDSSYVDDWFDTGANYFNSVSVSGGNDKTQAYFSYANTTASGITPGNEYGKNNVSFKQSTKLFNDKVKITSNVILAQEKTDNRNRAGYYNNPLTGLYWFPRDKNINDYRGDNYRVFNTDRNTYEQNWFVIDHHQTNPYWLLNEESQEDETKRVIGSLNLDYTITEKLSFQIRGNVDYAVKKYETKRNSGGNTTTVAANGNWIYEKYDDTSTYLDGILSYTNNFGDFSLTALGGATYQHTNYGNGVGLYPGAAQDQLLYANEFYFENLTDVIQVQSNLNNGKTSTVEKQSLFGNVTLGFKEMLFLDIAGRNDWASTLALTGNDSYFYPSLGLTAILSEMFELGDAISFAKIRGTYAKIGNEVPYNTIFPRHTINADGSVGFNTTKPFLDAKPEIITTSEVGFDVRFFNSRLGVDFTYYSINSQDQFITINEPIEDYTSYFVNAGEITNKGVEITLTGKPIVTEDLTWSTAVNYSNNNNNIVKLHPDVETINQGGSEGFRYTLVEGGSISDLYAYKFLRDDEGRILLDDVTGRPRKTELRELFGNAEPDYAIGWSNTINYKKWALNMQINGKFGGYTVSQTEALFDGNGVSERSAAARDRGYENINAVQNGVAVTQIDPFDYYDAVGGRNGITEAHIYDRTSIRLAQLSLSYNFNVEKVDWLKNASLSFIGNNLFFFYKDAPYDPELSQSTGRSEPGSDNYNLPSTRTYGLNLSLTF</sequence>
<evidence type="ECO:0000256" key="6">
    <source>
        <dbReference type="ARBA" id="ARBA00023136"/>
    </source>
</evidence>
<dbReference type="InterPro" id="IPR023997">
    <property type="entry name" value="TonB-dep_OMP_SusC/RagA_CS"/>
</dbReference>
<dbReference type="NCBIfam" id="TIGR04056">
    <property type="entry name" value="OMP_RagA_SusC"/>
    <property type="match status" value="1"/>
</dbReference>
<comment type="subcellular location">
    <subcellularLocation>
        <location evidence="1 8">Cell outer membrane</location>
        <topology evidence="1 8">Multi-pass membrane protein</topology>
    </subcellularLocation>
</comment>
<keyword evidence="4 8" id="KW-0812">Transmembrane</keyword>
<keyword evidence="7 8" id="KW-0998">Cell outer membrane</keyword>
<dbReference type="InterPro" id="IPR023996">
    <property type="entry name" value="TonB-dep_OMP_SusC/RagA"/>
</dbReference>
<dbReference type="KEGG" id="fbe:FF125_09825"/>
<dbReference type="SUPFAM" id="SSF56935">
    <property type="entry name" value="Porins"/>
    <property type="match status" value="1"/>
</dbReference>
<evidence type="ECO:0000259" key="12">
    <source>
        <dbReference type="Pfam" id="PF00593"/>
    </source>
</evidence>
<keyword evidence="5 9" id="KW-0798">TonB box</keyword>
<dbReference type="InterPro" id="IPR000531">
    <property type="entry name" value="Beta-barrel_TonB"/>
</dbReference>
<dbReference type="Pfam" id="PF13715">
    <property type="entry name" value="CarbopepD_reg_2"/>
    <property type="match status" value="1"/>
</dbReference>
<dbReference type="Pfam" id="PF00593">
    <property type="entry name" value="TonB_dep_Rec_b-barrel"/>
    <property type="match status" value="1"/>
</dbReference>
<dbReference type="AlphaFoldDB" id="A0A5B7TUB5"/>
<dbReference type="InterPro" id="IPR008969">
    <property type="entry name" value="CarboxyPept-like_regulatory"/>
</dbReference>
<feature type="domain" description="TonB-dependent receptor plug" evidence="13">
    <location>
        <begin position="115"/>
        <end position="236"/>
    </location>
</feature>
<protein>
    <submittedName>
        <fullName evidence="14">SusC/RagA family TonB-linked outer membrane protein</fullName>
    </submittedName>
</protein>
<dbReference type="Gene3D" id="2.170.130.10">
    <property type="entry name" value="TonB-dependent receptor, plug domain"/>
    <property type="match status" value="1"/>
</dbReference>
<keyword evidence="15" id="KW-1185">Reference proteome</keyword>
<proteinExistence type="inferred from homology"/>
<name>A0A5B7TUB5_9FLAO</name>
<evidence type="ECO:0000256" key="3">
    <source>
        <dbReference type="ARBA" id="ARBA00022452"/>
    </source>
</evidence>
<feature type="chain" id="PRO_5023040387" evidence="11">
    <location>
        <begin position="23"/>
        <end position="1003"/>
    </location>
</feature>
<dbReference type="Gene3D" id="2.60.40.1120">
    <property type="entry name" value="Carboxypeptidase-like, regulatory domain"/>
    <property type="match status" value="1"/>
</dbReference>